<protein>
    <recommendedName>
        <fullName evidence="15">Hexosyltransferase</fullName>
        <ecNumber evidence="15">2.4.1.-</ecNumber>
    </recommendedName>
</protein>
<dbReference type="EnsemblMetazoa" id="XM_011406856.2">
    <property type="protein sequence ID" value="XP_011405158.1"/>
    <property type="gene ID" value="LOC105313426"/>
</dbReference>
<dbReference type="PANTHER" id="PTHR11214:SF3">
    <property type="entry name" value="BETA-1,3-GALACTOSYLTRANSFERASE 6"/>
    <property type="match status" value="1"/>
</dbReference>
<comment type="pathway">
    <text evidence="3">Glycan metabolism; chondroitin sulfate biosynthesis.</text>
</comment>
<dbReference type="GO" id="GO:0006493">
    <property type="term" value="P:protein O-linked glycosylation"/>
    <property type="evidence" value="ECO:0007669"/>
    <property type="project" value="TreeGrafter"/>
</dbReference>
<evidence type="ECO:0000256" key="12">
    <source>
        <dbReference type="ARBA" id="ARBA00023136"/>
    </source>
</evidence>
<reference evidence="17" key="1">
    <citation type="journal article" date="2010" name="Nature">
        <title>The Amphimedon queenslandica genome and the evolution of animal complexity.</title>
        <authorList>
            <person name="Srivastava M."/>
            <person name="Simakov O."/>
            <person name="Chapman J."/>
            <person name="Fahey B."/>
            <person name="Gauthier M.E."/>
            <person name="Mitros T."/>
            <person name="Richards G.S."/>
            <person name="Conaco C."/>
            <person name="Dacre M."/>
            <person name="Hellsten U."/>
            <person name="Larroux C."/>
            <person name="Putnam N.H."/>
            <person name="Stanke M."/>
            <person name="Adamska M."/>
            <person name="Darling A."/>
            <person name="Degnan S.M."/>
            <person name="Oakley T.H."/>
            <person name="Plachetzki D.C."/>
            <person name="Zhai Y."/>
            <person name="Adamski M."/>
            <person name="Calcino A."/>
            <person name="Cummins S.F."/>
            <person name="Goodstein D.M."/>
            <person name="Harris C."/>
            <person name="Jackson D.J."/>
            <person name="Leys S.P."/>
            <person name="Shu S."/>
            <person name="Woodcroft B.J."/>
            <person name="Vervoort M."/>
            <person name="Kosik K.S."/>
            <person name="Manning G."/>
            <person name="Degnan B.M."/>
            <person name="Rokhsar D.S."/>
        </authorList>
    </citation>
    <scope>NUCLEOTIDE SEQUENCE [LARGE SCALE GENOMIC DNA]</scope>
</reference>
<keyword evidence="13" id="KW-0325">Glycoprotein</keyword>
<dbReference type="KEGG" id="aqu:105313426"/>
<proteinExistence type="inferred from homology"/>
<evidence type="ECO:0000313" key="17">
    <source>
        <dbReference type="Proteomes" id="UP000007879"/>
    </source>
</evidence>
<dbReference type="Pfam" id="PF01762">
    <property type="entry name" value="Galactosyl_T"/>
    <property type="match status" value="1"/>
</dbReference>
<accession>A0A1X7UHI8</accession>
<keyword evidence="11 15" id="KW-0333">Golgi apparatus</keyword>
<dbReference type="InterPro" id="IPR002659">
    <property type="entry name" value="Glyco_trans_31"/>
</dbReference>
<dbReference type="Proteomes" id="UP000007879">
    <property type="component" value="Unassembled WGS sequence"/>
</dbReference>
<dbReference type="AlphaFoldDB" id="A0A1X7UHI8"/>
<evidence type="ECO:0000256" key="8">
    <source>
        <dbReference type="ARBA" id="ARBA00022692"/>
    </source>
</evidence>
<evidence type="ECO:0000256" key="9">
    <source>
        <dbReference type="ARBA" id="ARBA00022968"/>
    </source>
</evidence>
<evidence type="ECO:0000256" key="6">
    <source>
        <dbReference type="ARBA" id="ARBA00022676"/>
    </source>
</evidence>
<keyword evidence="12 15" id="KW-0472">Membrane</keyword>
<evidence type="ECO:0000256" key="15">
    <source>
        <dbReference type="RuleBase" id="RU363063"/>
    </source>
</evidence>
<reference evidence="16" key="2">
    <citation type="submission" date="2017-05" db="UniProtKB">
        <authorList>
            <consortium name="EnsemblMetazoa"/>
        </authorList>
    </citation>
    <scope>IDENTIFICATION</scope>
</reference>
<dbReference type="InParanoid" id="A0A1X7UHI8"/>
<evidence type="ECO:0000256" key="11">
    <source>
        <dbReference type="ARBA" id="ARBA00023034"/>
    </source>
</evidence>
<keyword evidence="9 15" id="KW-0735">Signal-anchor</keyword>
<dbReference type="GO" id="GO:0006024">
    <property type="term" value="P:glycosaminoglycan biosynthetic process"/>
    <property type="evidence" value="ECO:0007669"/>
    <property type="project" value="UniProtKB-ARBA"/>
</dbReference>
<keyword evidence="7" id="KW-0808">Transferase</keyword>
<sequence>MKAFVRICTTNRLFVYLLGIILLSILSMLYLTVLASDNESTDEEESELDSPLKRVKRLLSFSPTPYPSLNSPRAHTITGNMQQTPAVALKLGGPGGKEAAGSIITDRSKKPDMFAGKPANNITLTSNNFVNESINISDEIEGVGDARFGLSPNATMYLVVILIHSNIDQSLRRKTIRETWLSPRMLNASNVTHWFVIGGNSTTASLRNDLQKEQDQHGDLLILWNVRNDYAELTLRSLHSMIHIYNHYLFEYVLKTDDDVFLNTPVILSELNSSFYPRKRIYWGRFSCRNPPMVDGRWKETNWNLCDVYYPYAYGGMYVLSQDVVGLLVENANSLQIYSCEDVSLGAWLAPYNIHRINDGRIFVQHSTKCSRGYIAVHIPHRLSYKLMMKYFDNLKRKGVICSTVCKDDILLWRGLPHLCLNETKAIV</sequence>
<evidence type="ECO:0000256" key="5">
    <source>
        <dbReference type="ARBA" id="ARBA00008661"/>
    </source>
</evidence>
<dbReference type="FunCoup" id="A0A1X7UHI8">
    <property type="interactions" value="310"/>
</dbReference>
<dbReference type="OrthoDB" id="5512589at2759"/>
<dbReference type="STRING" id="400682.A0A1X7UHI8"/>
<evidence type="ECO:0000256" key="7">
    <source>
        <dbReference type="ARBA" id="ARBA00022679"/>
    </source>
</evidence>
<name>A0A1X7UHI8_AMPQE</name>
<keyword evidence="14" id="KW-0464">Manganese</keyword>
<comment type="similarity">
    <text evidence="5 15">Belongs to the glycosyltransferase 31 family.</text>
</comment>
<comment type="subcellular location">
    <subcellularLocation>
        <location evidence="2 15">Golgi apparatus membrane</location>
        <topology evidence="2 15">Single-pass type II membrane protein</topology>
    </subcellularLocation>
</comment>
<keyword evidence="6 15" id="KW-0328">Glycosyltransferase</keyword>
<dbReference type="EC" id="2.4.1.-" evidence="15"/>
<comment type="pathway">
    <text evidence="4">Glycan metabolism; heparan sulfate biosynthesis.</text>
</comment>
<gene>
    <name evidence="16" type="primary">105313426</name>
</gene>
<feature type="transmembrane region" description="Helical" evidence="15">
    <location>
        <begin position="12"/>
        <end position="33"/>
    </location>
</feature>
<dbReference type="GO" id="GO:0047220">
    <property type="term" value="F:galactosylxylosylprotein 3-beta-galactosyltransferase activity"/>
    <property type="evidence" value="ECO:0007669"/>
    <property type="project" value="TreeGrafter"/>
</dbReference>
<evidence type="ECO:0000256" key="4">
    <source>
        <dbReference type="ARBA" id="ARBA00005093"/>
    </source>
</evidence>
<evidence type="ECO:0000256" key="2">
    <source>
        <dbReference type="ARBA" id="ARBA00004323"/>
    </source>
</evidence>
<dbReference type="eggNOG" id="KOG2288">
    <property type="taxonomic scope" value="Eukaryota"/>
</dbReference>
<evidence type="ECO:0000256" key="14">
    <source>
        <dbReference type="ARBA" id="ARBA00023211"/>
    </source>
</evidence>
<dbReference type="Gene3D" id="3.90.550.50">
    <property type="match status" value="1"/>
</dbReference>
<evidence type="ECO:0000256" key="10">
    <source>
        <dbReference type="ARBA" id="ARBA00022989"/>
    </source>
</evidence>
<keyword evidence="8 15" id="KW-0812">Transmembrane</keyword>
<evidence type="ECO:0000256" key="13">
    <source>
        <dbReference type="ARBA" id="ARBA00023180"/>
    </source>
</evidence>
<comment type="cofactor">
    <cofactor evidence="1">
        <name>Mn(2+)</name>
        <dbReference type="ChEBI" id="CHEBI:29035"/>
    </cofactor>
</comment>
<evidence type="ECO:0000313" key="16">
    <source>
        <dbReference type="EnsemblMetazoa" id="Aqu2.1.26931_001"/>
    </source>
</evidence>
<keyword evidence="10 15" id="KW-1133">Transmembrane helix</keyword>
<keyword evidence="17" id="KW-1185">Reference proteome</keyword>
<evidence type="ECO:0000256" key="1">
    <source>
        <dbReference type="ARBA" id="ARBA00001936"/>
    </source>
</evidence>
<dbReference type="GO" id="GO:0000139">
    <property type="term" value="C:Golgi membrane"/>
    <property type="evidence" value="ECO:0007669"/>
    <property type="project" value="UniProtKB-SubCell"/>
</dbReference>
<dbReference type="EnsemblMetazoa" id="Aqu2.1.26931_001">
    <property type="protein sequence ID" value="Aqu2.1.26931_001"/>
    <property type="gene ID" value="Aqu2.1.26931"/>
</dbReference>
<dbReference type="FunFam" id="3.90.550.50:FF:000018">
    <property type="entry name" value="Hexosyltransferase"/>
    <property type="match status" value="1"/>
</dbReference>
<organism evidence="16">
    <name type="scientific">Amphimedon queenslandica</name>
    <name type="common">Sponge</name>
    <dbReference type="NCBI Taxonomy" id="400682"/>
    <lineage>
        <taxon>Eukaryota</taxon>
        <taxon>Metazoa</taxon>
        <taxon>Porifera</taxon>
        <taxon>Demospongiae</taxon>
        <taxon>Heteroscleromorpha</taxon>
        <taxon>Haplosclerida</taxon>
        <taxon>Niphatidae</taxon>
        <taxon>Amphimedon</taxon>
    </lineage>
</organism>
<evidence type="ECO:0000256" key="3">
    <source>
        <dbReference type="ARBA" id="ARBA00004840"/>
    </source>
</evidence>
<dbReference type="PANTHER" id="PTHR11214">
    <property type="entry name" value="BETA-1,3-N-ACETYLGLUCOSAMINYLTRANSFERASE"/>
    <property type="match status" value="1"/>
</dbReference>